<dbReference type="InterPro" id="IPR000182">
    <property type="entry name" value="GNAT_dom"/>
</dbReference>
<accession>A0A7X4KKQ6</accession>
<dbReference type="PANTHER" id="PTHR43415:SF3">
    <property type="entry name" value="GNAT-FAMILY ACETYLTRANSFERASE"/>
    <property type="match status" value="1"/>
</dbReference>
<dbReference type="AlphaFoldDB" id="A0A7X4KKQ6"/>
<dbReference type="PANTHER" id="PTHR43415">
    <property type="entry name" value="SPERMIDINE N(1)-ACETYLTRANSFERASE"/>
    <property type="match status" value="1"/>
</dbReference>
<dbReference type="SUPFAM" id="SSF55729">
    <property type="entry name" value="Acyl-CoA N-acyltransferases (Nat)"/>
    <property type="match status" value="1"/>
</dbReference>
<organism evidence="2 3">
    <name type="scientific">Duganella margarita</name>
    <dbReference type="NCBI Taxonomy" id="2692170"/>
    <lineage>
        <taxon>Bacteria</taxon>
        <taxon>Pseudomonadati</taxon>
        <taxon>Pseudomonadota</taxon>
        <taxon>Betaproteobacteria</taxon>
        <taxon>Burkholderiales</taxon>
        <taxon>Oxalobacteraceae</taxon>
        <taxon>Telluria group</taxon>
        <taxon>Duganella</taxon>
    </lineage>
</organism>
<dbReference type="PROSITE" id="PS51186">
    <property type="entry name" value="GNAT"/>
    <property type="match status" value="1"/>
</dbReference>
<feature type="domain" description="N-acetyltransferase" evidence="1">
    <location>
        <begin position="1"/>
        <end position="149"/>
    </location>
</feature>
<sequence length="168" mass="19043">MFRDATVDDAEFILSLRTDATKNRYLSTTSADVQEQRDWLTRYAADDSQIYFIICTLDGNPVGTVRLYDQQGDSFCWGSWIKSDDAPSGFGVESALIIYDFALQLGFQRSHFQVSKGNDGVISFHLRFGAVQVAEFDTEYHYEMSNDAIRGALAQYRKFLPDGAKVEF</sequence>
<name>A0A7X4KKQ6_9BURK</name>
<proteinExistence type="predicted"/>
<dbReference type="GO" id="GO:0016747">
    <property type="term" value="F:acyltransferase activity, transferring groups other than amino-acyl groups"/>
    <property type="evidence" value="ECO:0007669"/>
    <property type="project" value="InterPro"/>
</dbReference>
<protein>
    <submittedName>
        <fullName evidence="2">GNAT family N-acetyltransferase</fullName>
    </submittedName>
</protein>
<evidence type="ECO:0000259" key="1">
    <source>
        <dbReference type="PROSITE" id="PS51186"/>
    </source>
</evidence>
<evidence type="ECO:0000313" key="3">
    <source>
        <dbReference type="Proteomes" id="UP000469734"/>
    </source>
</evidence>
<comment type="caution">
    <text evidence="2">The sequence shown here is derived from an EMBL/GenBank/DDBJ whole genome shotgun (WGS) entry which is preliminary data.</text>
</comment>
<gene>
    <name evidence="2" type="ORF">GTP56_27540</name>
</gene>
<dbReference type="InterPro" id="IPR016181">
    <property type="entry name" value="Acyl_CoA_acyltransferase"/>
</dbReference>
<dbReference type="EMBL" id="WWCR01000054">
    <property type="protein sequence ID" value="MYM75923.1"/>
    <property type="molecule type" value="Genomic_DNA"/>
</dbReference>
<dbReference type="Gene3D" id="3.40.630.30">
    <property type="match status" value="1"/>
</dbReference>
<reference evidence="2 3" key="1">
    <citation type="submission" date="2019-12" db="EMBL/GenBank/DDBJ databases">
        <title>Novel species isolated from a subtropical stream in China.</title>
        <authorList>
            <person name="Lu H."/>
        </authorList>
    </citation>
    <scope>NUCLEOTIDE SEQUENCE [LARGE SCALE GENOMIC DNA]</scope>
    <source>
        <strain evidence="2 3">FT134W</strain>
    </source>
</reference>
<dbReference type="Pfam" id="PF13302">
    <property type="entry name" value="Acetyltransf_3"/>
    <property type="match status" value="1"/>
</dbReference>
<dbReference type="Proteomes" id="UP000469734">
    <property type="component" value="Unassembled WGS sequence"/>
</dbReference>
<evidence type="ECO:0000313" key="2">
    <source>
        <dbReference type="EMBL" id="MYM75923.1"/>
    </source>
</evidence>
<keyword evidence="2" id="KW-0808">Transferase</keyword>